<dbReference type="EMBL" id="JARBHB010000005">
    <property type="protein sequence ID" value="KAJ8883191.1"/>
    <property type="molecule type" value="Genomic_DNA"/>
</dbReference>
<protein>
    <submittedName>
        <fullName evidence="1">Uncharacterized protein</fullName>
    </submittedName>
</protein>
<organism evidence="1 2">
    <name type="scientific">Dryococelus australis</name>
    <dbReference type="NCBI Taxonomy" id="614101"/>
    <lineage>
        <taxon>Eukaryota</taxon>
        <taxon>Metazoa</taxon>
        <taxon>Ecdysozoa</taxon>
        <taxon>Arthropoda</taxon>
        <taxon>Hexapoda</taxon>
        <taxon>Insecta</taxon>
        <taxon>Pterygota</taxon>
        <taxon>Neoptera</taxon>
        <taxon>Polyneoptera</taxon>
        <taxon>Phasmatodea</taxon>
        <taxon>Verophasmatodea</taxon>
        <taxon>Anareolatae</taxon>
        <taxon>Phasmatidae</taxon>
        <taxon>Eurycanthinae</taxon>
        <taxon>Dryococelus</taxon>
    </lineage>
</organism>
<comment type="caution">
    <text evidence="1">The sequence shown here is derived from an EMBL/GenBank/DDBJ whole genome shotgun (WGS) entry which is preliminary data.</text>
</comment>
<name>A0ABQ9HGB1_9NEOP</name>
<accession>A0ABQ9HGB1</accession>
<evidence type="ECO:0000313" key="2">
    <source>
        <dbReference type="Proteomes" id="UP001159363"/>
    </source>
</evidence>
<proteinExistence type="predicted"/>
<dbReference type="Proteomes" id="UP001159363">
    <property type="component" value="Chromosome 4"/>
</dbReference>
<evidence type="ECO:0000313" key="1">
    <source>
        <dbReference type="EMBL" id="KAJ8883191.1"/>
    </source>
</evidence>
<keyword evidence="2" id="KW-1185">Reference proteome</keyword>
<reference evidence="1 2" key="1">
    <citation type="submission" date="2023-02" db="EMBL/GenBank/DDBJ databases">
        <title>LHISI_Scaffold_Assembly.</title>
        <authorList>
            <person name="Stuart O.P."/>
            <person name="Cleave R."/>
            <person name="Magrath M.J.L."/>
            <person name="Mikheyev A.S."/>
        </authorList>
    </citation>
    <scope>NUCLEOTIDE SEQUENCE [LARGE SCALE GENOMIC DNA]</scope>
    <source>
        <strain evidence="1">Daus_M_001</strain>
        <tissue evidence="1">Leg muscle</tissue>
    </source>
</reference>
<sequence length="516" mass="56343">MVHLTSVAVSPLSPPRFLASNVGKGPGRRKPTACCHYVMVHVWEFTTHHLLPSSQHYCVADAFVAGVTCDVDDAAVRAPAVADGDVGVVVGVLDVDLVGEVEPEHVLQVVGALDDGEGAVLVGGTLVLRRRPILRHQLHEYHLGAGVAAAAGLGGGGDVHDVQRSGVLWAGEDEASDPTGNLTRFAVVGEGTRGVSMVGIFTHCVYNCVVLHAWWSASLPIPVPLLRRQTYQDSEAASQQSVEWRRVLPLAGVDEVCGLRASSIAHPTREWMGAPTSKEFPRTISSLGPGSASRLERLASPPSRTRFDSWWGQSQIFASENGAVRCRWLACFLRDIPFPPPLHSGVASYPHRFTHDRFQYLVVKSSANFSTPLHFNPNLESLTELGITTSVNQDARNYNSVLQKKDRQQYPLPPAAIGDCYLILCCDCSNLLTYLHPHSLHIILHNKLYQSYLHLSSDALSPLSSTYTSPLGIILSSDMVDTLPTPPAYTPSQRDRIYSVPNLAYRQHCYSNRPPY</sequence>
<gene>
    <name evidence="1" type="ORF">PR048_015031</name>
</gene>